<dbReference type="InterPro" id="IPR014710">
    <property type="entry name" value="RmlC-like_jellyroll"/>
</dbReference>
<evidence type="ECO:0000313" key="4">
    <source>
        <dbReference type="Proteomes" id="UP000700732"/>
    </source>
</evidence>
<evidence type="ECO:0000259" key="2">
    <source>
        <dbReference type="Pfam" id="PF07883"/>
    </source>
</evidence>
<dbReference type="InterPro" id="IPR053146">
    <property type="entry name" value="QDO-like"/>
</dbReference>
<feature type="signal peptide" evidence="1">
    <location>
        <begin position="1"/>
        <end position="30"/>
    </location>
</feature>
<gene>
    <name evidence="3" type="ORF">FH603_3699</name>
</gene>
<evidence type="ECO:0000256" key="1">
    <source>
        <dbReference type="SAM" id="SignalP"/>
    </source>
</evidence>
<sequence>MRNRKVFNQTGLPAFLFLALCLTITPPLRAQKTANDLRKQQVGKTGLVVYKTGEPAALPYDFGKVRFLVDSAATNGAWSLVEITEQPGYKTPMHRHNSWDESFYVLEGTLTAKVADSVYTLPKGSYILIPRGTPHGQANLASVPVKLLLSITPSGFERHIKDRVELFKTVKPEHSEFATKMDSLRKKNAKYIEILGSWDAPKR</sequence>
<feature type="chain" id="PRO_5047248559" evidence="1">
    <location>
        <begin position="31"/>
        <end position="203"/>
    </location>
</feature>
<dbReference type="Gene3D" id="2.60.120.10">
    <property type="entry name" value="Jelly Rolls"/>
    <property type="match status" value="1"/>
</dbReference>
<dbReference type="Proteomes" id="UP000700732">
    <property type="component" value="Unassembled WGS sequence"/>
</dbReference>
<reference evidence="3 4" key="1">
    <citation type="submission" date="2019-06" db="EMBL/GenBank/DDBJ databases">
        <title>Spirosoma utsteinense sp. nov. isolated from Antarctic ice-free soils.</title>
        <authorList>
            <person name="Tahon G."/>
        </authorList>
    </citation>
    <scope>NUCLEOTIDE SEQUENCE [LARGE SCALE GENOMIC DNA]</scope>
    <source>
        <strain evidence="3 4">LMG 31447</strain>
    </source>
</reference>
<organism evidence="3 4">
    <name type="scientific">Spirosoma utsteinense</name>
    <dbReference type="NCBI Taxonomy" id="2585773"/>
    <lineage>
        <taxon>Bacteria</taxon>
        <taxon>Pseudomonadati</taxon>
        <taxon>Bacteroidota</taxon>
        <taxon>Cytophagia</taxon>
        <taxon>Cytophagales</taxon>
        <taxon>Cytophagaceae</taxon>
        <taxon>Spirosoma</taxon>
    </lineage>
</organism>
<evidence type="ECO:0000313" key="3">
    <source>
        <dbReference type="EMBL" id="MBC3793182.1"/>
    </source>
</evidence>
<dbReference type="RefSeq" id="WP_186738968.1">
    <property type="nucleotide sequence ID" value="NZ_VFIA01000023.1"/>
</dbReference>
<accession>A0ABR6WB46</accession>
<dbReference type="Pfam" id="PF07883">
    <property type="entry name" value="Cupin_2"/>
    <property type="match status" value="1"/>
</dbReference>
<comment type="caution">
    <text evidence="3">The sequence shown here is derived from an EMBL/GenBank/DDBJ whole genome shotgun (WGS) entry which is preliminary data.</text>
</comment>
<protein>
    <submittedName>
        <fullName evidence="3">Quercetin dioxygenase-like cupin family protein</fullName>
    </submittedName>
</protein>
<proteinExistence type="predicted"/>
<feature type="domain" description="Cupin type-2" evidence="2">
    <location>
        <begin position="84"/>
        <end position="149"/>
    </location>
</feature>
<dbReference type="EMBL" id="VFIA01000023">
    <property type="protein sequence ID" value="MBC3793182.1"/>
    <property type="molecule type" value="Genomic_DNA"/>
</dbReference>
<name>A0ABR6WB46_9BACT</name>
<dbReference type="SUPFAM" id="SSF51182">
    <property type="entry name" value="RmlC-like cupins"/>
    <property type="match status" value="1"/>
</dbReference>
<dbReference type="PANTHER" id="PTHR36440">
    <property type="entry name" value="PUTATIVE (AFU_ORTHOLOGUE AFUA_8G07350)-RELATED"/>
    <property type="match status" value="1"/>
</dbReference>
<keyword evidence="1" id="KW-0732">Signal</keyword>
<dbReference type="InterPro" id="IPR011051">
    <property type="entry name" value="RmlC_Cupin_sf"/>
</dbReference>
<keyword evidence="4" id="KW-1185">Reference proteome</keyword>
<dbReference type="InterPro" id="IPR013096">
    <property type="entry name" value="Cupin_2"/>
</dbReference>
<dbReference type="PANTHER" id="PTHR36440:SF1">
    <property type="entry name" value="PUTATIVE (AFU_ORTHOLOGUE AFUA_8G07350)-RELATED"/>
    <property type="match status" value="1"/>
</dbReference>